<evidence type="ECO:0000313" key="10">
    <source>
        <dbReference type="EMBL" id="ANS79726.1"/>
    </source>
</evidence>
<evidence type="ECO:0000256" key="3">
    <source>
        <dbReference type="ARBA" id="ARBA00022741"/>
    </source>
</evidence>
<dbReference type="RefSeq" id="WP_066640498.1">
    <property type="nucleotide sequence ID" value="NZ_CP014989.1"/>
</dbReference>
<dbReference type="GO" id="GO:0006071">
    <property type="term" value="P:glycerol metabolic process"/>
    <property type="evidence" value="ECO:0007669"/>
    <property type="project" value="TreeGrafter"/>
</dbReference>
<evidence type="ECO:0000313" key="11">
    <source>
        <dbReference type="Proteomes" id="UP000092482"/>
    </source>
</evidence>
<dbReference type="OrthoDB" id="9761504at2"/>
<gene>
    <name evidence="10" type="ORF">SGUI_2330</name>
</gene>
<dbReference type="PANTHER" id="PTHR10196:SF93">
    <property type="entry name" value="L-RHAMNULOKINASE"/>
    <property type="match status" value="1"/>
</dbReference>
<evidence type="ECO:0000259" key="8">
    <source>
        <dbReference type="Pfam" id="PF00370"/>
    </source>
</evidence>
<feature type="domain" description="Carbohydrate kinase FGGY N-terminal" evidence="8">
    <location>
        <begin position="12"/>
        <end position="252"/>
    </location>
</feature>
<dbReference type="PANTHER" id="PTHR10196">
    <property type="entry name" value="SUGAR KINASE"/>
    <property type="match status" value="1"/>
</dbReference>
<dbReference type="AlphaFoldDB" id="A0A1B1NE77"/>
<dbReference type="GO" id="GO:0005524">
    <property type="term" value="F:ATP binding"/>
    <property type="evidence" value="ECO:0007669"/>
    <property type="project" value="UniProtKB-KW"/>
</dbReference>
<dbReference type="SUPFAM" id="SSF53067">
    <property type="entry name" value="Actin-like ATPase domain"/>
    <property type="match status" value="2"/>
</dbReference>
<keyword evidence="6" id="KW-1015">Disulfide bond</keyword>
<organism evidence="10 11">
    <name type="scientific">Serinicoccus hydrothermalis</name>
    <dbReference type="NCBI Taxonomy" id="1758689"/>
    <lineage>
        <taxon>Bacteria</taxon>
        <taxon>Bacillati</taxon>
        <taxon>Actinomycetota</taxon>
        <taxon>Actinomycetes</taxon>
        <taxon>Micrococcales</taxon>
        <taxon>Ornithinimicrobiaceae</taxon>
        <taxon>Serinicoccus</taxon>
    </lineage>
</organism>
<dbReference type="InterPro" id="IPR018484">
    <property type="entry name" value="FGGY_N"/>
</dbReference>
<dbReference type="InterPro" id="IPR018485">
    <property type="entry name" value="FGGY_C"/>
</dbReference>
<protein>
    <submittedName>
        <fullName evidence="10">Rhamnulokinase</fullName>
        <ecNumber evidence="10">2.7.1.5</ecNumber>
    </submittedName>
</protein>
<dbReference type="GO" id="GO:0008993">
    <property type="term" value="F:rhamnulokinase activity"/>
    <property type="evidence" value="ECO:0007669"/>
    <property type="project" value="UniProtKB-EC"/>
</dbReference>
<evidence type="ECO:0000256" key="1">
    <source>
        <dbReference type="ARBA" id="ARBA00009156"/>
    </source>
</evidence>
<dbReference type="Gene3D" id="3.30.420.40">
    <property type="match status" value="2"/>
</dbReference>
<keyword evidence="4 10" id="KW-0418">Kinase</keyword>
<dbReference type="InterPro" id="IPR013449">
    <property type="entry name" value="Rhamnulokinase"/>
</dbReference>
<dbReference type="CDD" id="cd07771">
    <property type="entry name" value="ASKHA_NBD_FGGY_RhaB-like"/>
    <property type="match status" value="1"/>
</dbReference>
<reference evidence="10 11" key="1">
    <citation type="submission" date="2016-03" db="EMBL/GenBank/DDBJ databases">
        <title>Shallow-sea hydrothermal system.</title>
        <authorList>
            <person name="Tang K."/>
        </authorList>
    </citation>
    <scope>NUCLEOTIDE SEQUENCE [LARGE SCALE GENOMIC DNA]</scope>
    <source>
        <strain evidence="10 11">JLT9</strain>
    </source>
</reference>
<evidence type="ECO:0000256" key="2">
    <source>
        <dbReference type="ARBA" id="ARBA00022679"/>
    </source>
</evidence>
<dbReference type="EMBL" id="CP014989">
    <property type="protein sequence ID" value="ANS79726.1"/>
    <property type="molecule type" value="Genomic_DNA"/>
</dbReference>
<keyword evidence="7" id="KW-0684">Rhamnose metabolism</keyword>
<dbReference type="Pfam" id="PF00370">
    <property type="entry name" value="FGGY_N"/>
    <property type="match status" value="1"/>
</dbReference>
<name>A0A1B1NE77_9MICO</name>
<keyword evidence="11" id="KW-1185">Reference proteome</keyword>
<comment type="similarity">
    <text evidence="1">Belongs to the FGGY kinase family.</text>
</comment>
<evidence type="ECO:0000256" key="5">
    <source>
        <dbReference type="ARBA" id="ARBA00022840"/>
    </source>
</evidence>
<accession>A0A1B1NE77</accession>
<keyword evidence="3" id="KW-0547">Nucleotide-binding</keyword>
<proteinExistence type="inferred from homology"/>
<dbReference type="EC" id="2.7.1.5" evidence="10"/>
<dbReference type="GO" id="GO:0004370">
    <property type="term" value="F:glycerol kinase activity"/>
    <property type="evidence" value="ECO:0007669"/>
    <property type="project" value="TreeGrafter"/>
</dbReference>
<feature type="domain" description="Carbohydrate kinase FGGY C-terminal" evidence="9">
    <location>
        <begin position="261"/>
        <end position="454"/>
    </location>
</feature>
<evidence type="ECO:0000256" key="7">
    <source>
        <dbReference type="ARBA" id="ARBA00023308"/>
    </source>
</evidence>
<dbReference type="Pfam" id="PF02782">
    <property type="entry name" value="FGGY_C"/>
    <property type="match status" value="1"/>
</dbReference>
<dbReference type="InterPro" id="IPR043129">
    <property type="entry name" value="ATPase_NBD"/>
</dbReference>
<dbReference type="KEGG" id="serj:SGUI_2330"/>
<evidence type="ECO:0000259" key="9">
    <source>
        <dbReference type="Pfam" id="PF02782"/>
    </source>
</evidence>
<keyword evidence="2 10" id="KW-0808">Transferase</keyword>
<dbReference type="PATRIC" id="fig|1758689.4.peg.2429"/>
<dbReference type="GO" id="GO:0019301">
    <property type="term" value="P:rhamnose catabolic process"/>
    <property type="evidence" value="ECO:0007669"/>
    <property type="project" value="InterPro"/>
</dbReference>
<dbReference type="GO" id="GO:0005829">
    <property type="term" value="C:cytosol"/>
    <property type="evidence" value="ECO:0007669"/>
    <property type="project" value="TreeGrafter"/>
</dbReference>
<dbReference type="Proteomes" id="UP000092482">
    <property type="component" value="Chromosome"/>
</dbReference>
<evidence type="ECO:0000256" key="4">
    <source>
        <dbReference type="ARBA" id="ARBA00022777"/>
    </source>
</evidence>
<sequence>MPEETGTATVAAVDLGASSGRVVLARVGPGTLELTETGRFDNGPVRLPSGLHWDLLALYAGVLEGLREAGRQLAGTGEDLASIGIDSWAVDYALLAGERGVGLTHHYRDERRGEVGPARVHEQISREELYSRTGLQFLPFNTVYQLAAEDKGVLATADRLLLVPDLLASWLTGVQVTESTNASTTGLLDPRTGAWDGGLMDRLALPRTLFTDLVAPGERIGSLTPEVQEQTGLGEVPVVAVGSHDTASAVVGVPLAGEGAAYLSLGTWGLVGLELPAPVLTDAAREANFTNEGGVDGTTRFLTNVMGTWMLSEAQRVWEESGEASQLADLLAAAAEVPVGTVPVIDVQDPRFAPPGDMPARIEQWCAEHDVTPPQGRGAVVRCILVSLAAAYAHALEDAARLTDRSISTVHVVGGPARNELLCQAIADATGCEVVAGPVEATAIGNVLVQARAAGVVGPTLSDLRAVVRETQDLRTFAPHGQG</sequence>
<dbReference type="STRING" id="1758689.SGUI_2330"/>
<keyword evidence="5" id="KW-0067">ATP-binding</keyword>
<evidence type="ECO:0000256" key="6">
    <source>
        <dbReference type="ARBA" id="ARBA00023157"/>
    </source>
</evidence>